<feature type="domain" description="DNA replication/recombination mediator RecO N-terminal" evidence="1">
    <location>
        <begin position="1"/>
        <end position="80"/>
    </location>
</feature>
<dbReference type="GO" id="GO:0006310">
    <property type="term" value="P:DNA recombination"/>
    <property type="evidence" value="ECO:0007669"/>
    <property type="project" value="InterPro"/>
</dbReference>
<accession>A0A5B8J6Q1</accession>
<dbReference type="SUPFAM" id="SSF57863">
    <property type="entry name" value="ArfGap/RecO-like zinc finger"/>
    <property type="match status" value="1"/>
</dbReference>
<evidence type="ECO:0000259" key="1">
    <source>
        <dbReference type="Pfam" id="PF11967"/>
    </source>
</evidence>
<gene>
    <name evidence="2" type="ORF">FRW55_01405</name>
</gene>
<dbReference type="Pfam" id="PF02565">
    <property type="entry name" value="RecO_C"/>
    <property type="match status" value="1"/>
</dbReference>
<organism evidence="2 3">
    <name type="scientific">Mycoplasma anserisalpingitidis</name>
    <dbReference type="NCBI Taxonomy" id="519450"/>
    <lineage>
        <taxon>Bacteria</taxon>
        <taxon>Bacillati</taxon>
        <taxon>Mycoplasmatota</taxon>
        <taxon>Mollicutes</taxon>
        <taxon>Mycoplasmataceae</taxon>
        <taxon>Mycoplasma</taxon>
    </lineage>
</organism>
<dbReference type="InterPro" id="IPR003717">
    <property type="entry name" value="RecO"/>
</dbReference>
<evidence type="ECO:0000313" key="2">
    <source>
        <dbReference type="EMBL" id="QDY86816.1"/>
    </source>
</evidence>
<proteinExistence type="predicted"/>
<dbReference type="InterPro" id="IPR022572">
    <property type="entry name" value="DNA_rep/recomb_RecO_N"/>
</dbReference>
<dbReference type="Pfam" id="PF11967">
    <property type="entry name" value="RecO_N"/>
    <property type="match status" value="1"/>
</dbReference>
<dbReference type="RefSeq" id="WP_146368418.1">
    <property type="nucleotide sequence ID" value="NZ_CP042295.1"/>
</dbReference>
<sequence>MAESKCKAILLSLTHSDDNKSFLTFLTSDGIMQLYAHGLTKPDSKNRYNLFIGSIVEISFFKARLKGSVGKLKKATLIKQVKSQTQSEIKTVMLLCKILKNFNFKNNIINFYYYFIDNIGKGKNNFLITILLSKLIYNFGIKPVLSACVECLKQKDLVDFKIYKGGFLCKNHALEIIPNQDLKSIFNLFYDYNLYLQSAGAQINKYLKNEFLNILSDHGVNFN</sequence>
<dbReference type="AlphaFoldDB" id="A0A5B8J6Q1"/>
<evidence type="ECO:0000313" key="3">
    <source>
        <dbReference type="Proteomes" id="UP000318927"/>
    </source>
</evidence>
<protein>
    <recommendedName>
        <fullName evidence="1">DNA replication/recombination mediator RecO N-terminal domain-containing protein</fullName>
    </recommendedName>
</protein>
<dbReference type="EMBL" id="CP042295">
    <property type="protein sequence ID" value="QDY86816.1"/>
    <property type="molecule type" value="Genomic_DNA"/>
</dbReference>
<name>A0A5B8J6Q1_9MOLU</name>
<dbReference type="KEGG" id="mans:FRW55_01405"/>
<dbReference type="OrthoDB" id="404042at2"/>
<dbReference type="GO" id="GO:0006281">
    <property type="term" value="P:DNA repair"/>
    <property type="evidence" value="ECO:0007669"/>
    <property type="project" value="InterPro"/>
</dbReference>
<reference evidence="2 3" key="1">
    <citation type="journal article" date="2019" name="Microbiol. Resour. Announc.">
        <title>Complete Genome Sequences of Three Mycoplasma anserisalpingitis (Mycoplasma sp. 1220) Strains.</title>
        <authorList>
            <person name="Grozner D."/>
            <person name="Forro B."/>
            <person name="Kovacs A.B."/>
            <person name="Marton S."/>
            <person name="Banyai K."/>
            <person name="Kreizinger Z."/>
            <person name="Sulyok K.M."/>
            <person name="Gyuranecz M."/>
        </authorList>
    </citation>
    <scope>NUCLEOTIDE SEQUENCE [LARGE SCALE GENOMIC DNA]</scope>
    <source>
        <strain evidence="2 3">ATCC:BAA-2147</strain>
    </source>
</reference>
<dbReference type="InterPro" id="IPR037278">
    <property type="entry name" value="ARFGAP/RecO"/>
</dbReference>
<keyword evidence="3" id="KW-1185">Reference proteome</keyword>
<dbReference type="Proteomes" id="UP000318927">
    <property type="component" value="Chromosome"/>
</dbReference>